<dbReference type="KEGG" id="npz:ACX27_22125"/>
<organism evidence="1 2">
    <name type="scientific">Nostoc piscinale CENA21</name>
    <dbReference type="NCBI Taxonomy" id="224013"/>
    <lineage>
        <taxon>Bacteria</taxon>
        <taxon>Bacillati</taxon>
        <taxon>Cyanobacteriota</taxon>
        <taxon>Cyanophyceae</taxon>
        <taxon>Nostocales</taxon>
        <taxon>Nostocaceae</taxon>
        <taxon>Nostoc</taxon>
    </lineage>
</organism>
<name>A0A0M4TMY9_9NOSO</name>
<keyword evidence="2" id="KW-1185">Reference proteome</keyword>
<reference evidence="2" key="1">
    <citation type="submission" date="2015-07" db="EMBL/GenBank/DDBJ databases">
        <title>Genome Of Nitrogen-Fixing Cyanobacterium Nostoc piscinale CENA21 From Solimoes/Amazon River Floodplain Sediments And Comparative Genomics To Uncover Biosynthetic Natural Products Potential.</title>
        <authorList>
            <person name="Leao T.F."/>
            <person name="Leao P.N."/>
            <person name="Guimaraes P.I."/>
            <person name="de Melo A.G.C."/>
            <person name="Ramos R.T.J."/>
            <person name="Silva A."/>
            <person name="Fiore M.F."/>
            <person name="Schneider M.P.C."/>
        </authorList>
    </citation>
    <scope>NUCLEOTIDE SEQUENCE [LARGE SCALE GENOMIC DNA]</scope>
    <source>
        <strain evidence="2">CENA21</strain>
    </source>
</reference>
<accession>A0A0M4TMY9</accession>
<dbReference type="Proteomes" id="UP000062645">
    <property type="component" value="Chromosome"/>
</dbReference>
<dbReference type="PATRIC" id="fig|224013.5.peg.5306"/>
<evidence type="ECO:0000313" key="1">
    <source>
        <dbReference type="EMBL" id="ALF54911.1"/>
    </source>
</evidence>
<protein>
    <submittedName>
        <fullName evidence="1">Uncharacterized protein</fullName>
    </submittedName>
</protein>
<dbReference type="STRING" id="224013.ACX27_22125"/>
<reference evidence="1 2" key="2">
    <citation type="journal article" date="2016" name="Genome Announc.">
        <title>Draft Genome Sequence of the N2-Fixing Cyanobacterium Nostoc piscinale CENA21, Isolated from the Brazilian Amazon Floodplain.</title>
        <authorList>
            <person name="Leao T."/>
            <person name="Guimaraes P.I."/>
            <person name="de Melo A.G."/>
            <person name="Ramos R.T."/>
            <person name="Leao P.N."/>
            <person name="Silva A."/>
            <person name="Fiore M.F."/>
            <person name="Schneider M.P."/>
        </authorList>
    </citation>
    <scope>NUCLEOTIDE SEQUENCE [LARGE SCALE GENOMIC DNA]</scope>
    <source>
        <strain evidence="1 2">CENA21</strain>
    </source>
</reference>
<evidence type="ECO:0000313" key="2">
    <source>
        <dbReference type="Proteomes" id="UP000062645"/>
    </source>
</evidence>
<dbReference type="AlphaFoldDB" id="A0A0M4TMY9"/>
<dbReference type="RefSeq" id="WP_062295598.1">
    <property type="nucleotide sequence ID" value="NZ_CP012036.1"/>
</dbReference>
<proteinExistence type="predicted"/>
<gene>
    <name evidence="1" type="ORF">ACX27_22125</name>
</gene>
<dbReference type="EMBL" id="CP012036">
    <property type="protein sequence ID" value="ALF54911.1"/>
    <property type="molecule type" value="Genomic_DNA"/>
</dbReference>
<sequence>MTFEKFVCWHLDMIRQVMNVEATQTANHLFLATHHPIAMYRQDSIKALSKSEYNELQFFHDFLAEKKFCFCTRFR</sequence>